<name>A0A2I1SBE3_9LACO</name>
<protein>
    <submittedName>
        <fullName evidence="4">8-oxo-dGTP diphosphatase</fullName>
    </submittedName>
</protein>
<evidence type="ECO:0000259" key="3">
    <source>
        <dbReference type="PROSITE" id="PS51462"/>
    </source>
</evidence>
<reference evidence="4 5" key="1">
    <citation type="submission" date="2023-01" db="EMBL/GenBank/DDBJ databases">
        <title>Sequencing of the bacterial strains from artisanal fermented milk Matsoni.</title>
        <authorList>
            <person name="Rozman V."/>
            <person name="Accetto T."/>
            <person name="Bogovic Matijasic B."/>
        </authorList>
    </citation>
    <scope>NUCLEOTIDE SEQUENCE [LARGE SCALE GENOMIC DNA]</scope>
    <source>
        <strain evidence="5">lbl143</strain>
    </source>
</reference>
<dbReference type="GO" id="GO:0016787">
    <property type="term" value="F:hydrolase activity"/>
    <property type="evidence" value="ECO:0007669"/>
    <property type="project" value="UniProtKB-KW"/>
</dbReference>
<dbReference type="CDD" id="cd18875">
    <property type="entry name" value="NUDIX_Hydrolase"/>
    <property type="match status" value="1"/>
</dbReference>
<proteinExistence type="predicted"/>
<dbReference type="GeneID" id="69669079"/>
<gene>
    <name evidence="4" type="ORF">PF593_08575</name>
</gene>
<evidence type="ECO:0000256" key="1">
    <source>
        <dbReference type="ARBA" id="ARBA00001946"/>
    </source>
</evidence>
<dbReference type="AlphaFoldDB" id="A0A2I1SBE3"/>
<dbReference type="RefSeq" id="WP_002878612.1">
    <property type="nucleotide sequence ID" value="NZ_BNHT01000015.1"/>
</dbReference>
<dbReference type="Proteomes" id="UP001213083">
    <property type="component" value="Unassembled WGS sequence"/>
</dbReference>
<dbReference type="PANTHER" id="PTHR43046">
    <property type="entry name" value="GDP-MANNOSE MANNOSYL HYDROLASE"/>
    <property type="match status" value="1"/>
</dbReference>
<dbReference type="EMBL" id="JAQIEV010000047">
    <property type="protein sequence ID" value="MDA3783181.1"/>
    <property type="molecule type" value="Genomic_DNA"/>
</dbReference>
<dbReference type="Gene3D" id="3.90.79.10">
    <property type="entry name" value="Nucleoside Triphosphate Pyrophosphohydrolase"/>
    <property type="match status" value="1"/>
</dbReference>
<dbReference type="SUPFAM" id="SSF55811">
    <property type="entry name" value="Nudix"/>
    <property type="match status" value="1"/>
</dbReference>
<feature type="domain" description="Nudix hydrolase" evidence="3">
    <location>
        <begin position="6"/>
        <end position="129"/>
    </location>
</feature>
<organism evidence="4 5">
    <name type="scientific">Lactobacillus delbrueckii</name>
    <dbReference type="NCBI Taxonomy" id="1584"/>
    <lineage>
        <taxon>Bacteria</taxon>
        <taxon>Bacillati</taxon>
        <taxon>Bacillota</taxon>
        <taxon>Bacilli</taxon>
        <taxon>Lactobacillales</taxon>
        <taxon>Lactobacillaceae</taxon>
        <taxon>Lactobacillus</taxon>
    </lineage>
</organism>
<comment type="caution">
    <text evidence="4">The sequence shown here is derived from an EMBL/GenBank/DDBJ whole genome shotgun (WGS) entry which is preliminary data.</text>
</comment>
<sequence>MDRTEPTTLTNMCMIVDKDRVLTIDREDPVWPGLAFPGGHIEKHESFHDSVIREVKEETNLDIVSPRLVGFKQFFDKLDRRYLVFFYRADQFSGSLHASREGKLEWVKISDLPKRQLAYNFDRDLEVFLKSDLDEHVLLDKKDFLY</sequence>
<dbReference type="PANTHER" id="PTHR43046:SF14">
    <property type="entry name" value="MUTT_NUDIX FAMILY PROTEIN"/>
    <property type="match status" value="1"/>
</dbReference>
<dbReference type="InterPro" id="IPR015797">
    <property type="entry name" value="NUDIX_hydrolase-like_dom_sf"/>
</dbReference>
<evidence type="ECO:0000256" key="2">
    <source>
        <dbReference type="ARBA" id="ARBA00022801"/>
    </source>
</evidence>
<evidence type="ECO:0000313" key="4">
    <source>
        <dbReference type="EMBL" id="MDA3783181.1"/>
    </source>
</evidence>
<dbReference type="InterPro" id="IPR000086">
    <property type="entry name" value="NUDIX_hydrolase_dom"/>
</dbReference>
<comment type="cofactor">
    <cofactor evidence="1">
        <name>Mg(2+)</name>
        <dbReference type="ChEBI" id="CHEBI:18420"/>
    </cofactor>
</comment>
<keyword evidence="2" id="KW-0378">Hydrolase</keyword>
<accession>A0A2I1SBE3</accession>
<dbReference type="PROSITE" id="PS51462">
    <property type="entry name" value="NUDIX"/>
    <property type="match status" value="1"/>
</dbReference>
<dbReference type="Pfam" id="PF00293">
    <property type="entry name" value="NUDIX"/>
    <property type="match status" value="1"/>
</dbReference>
<evidence type="ECO:0000313" key="5">
    <source>
        <dbReference type="Proteomes" id="UP001213083"/>
    </source>
</evidence>